<dbReference type="Gene3D" id="3.30.565.40">
    <property type="entry name" value="Fervidobacterium nodosum Rt17-B1 like"/>
    <property type="match status" value="1"/>
</dbReference>
<dbReference type="OrthoDB" id="4760806at2"/>
<sequence>MAIRIARKLAVPLAVLALAACSSPEEIGDKVGVKQDAATPAGGATARAGVAADAEARSVKEETDLYQFELAWPKEVSAIPALAARLEAVGKASRKQLIDDAQDQQEAAKENKFPYRALSYGEQWKVVANLPGWLSLTEDVYSYTGGAHGNYGRDSLVWDKAAGEGHSGIDLFASPEVLQSALGDRLCDALDAERLRKRGADYVSSGIDEFDQCPGISDATVIVGSSNKQTFDRIRIYFGPYVAGPYAEGDYELTFPVDANVLDAVKPAYRSAFSIKR</sequence>
<evidence type="ECO:0000256" key="1">
    <source>
        <dbReference type="SAM" id="SignalP"/>
    </source>
</evidence>
<feature type="domain" description="Deacetylase PdaC" evidence="2">
    <location>
        <begin position="60"/>
        <end position="151"/>
    </location>
</feature>
<dbReference type="Pfam" id="PF13739">
    <property type="entry name" value="PdaC"/>
    <property type="match status" value="1"/>
</dbReference>
<dbReference type="RefSeq" id="WP_159791334.1">
    <property type="nucleotide sequence ID" value="NZ_WTYM01000021.1"/>
</dbReference>
<dbReference type="PROSITE" id="PS51257">
    <property type="entry name" value="PROKAR_LIPOPROTEIN"/>
    <property type="match status" value="1"/>
</dbReference>
<protein>
    <submittedName>
        <fullName evidence="3">DUF4163 domain-containing protein</fullName>
    </submittedName>
</protein>
<dbReference type="AlphaFoldDB" id="A0A6I4SRL3"/>
<evidence type="ECO:0000313" key="4">
    <source>
        <dbReference type="Proteomes" id="UP000433652"/>
    </source>
</evidence>
<feature type="signal peptide" evidence="1">
    <location>
        <begin position="1"/>
        <end position="19"/>
    </location>
</feature>
<keyword evidence="1" id="KW-0732">Signal</keyword>
<evidence type="ECO:0000313" key="3">
    <source>
        <dbReference type="EMBL" id="MXO58048.1"/>
    </source>
</evidence>
<accession>A0A6I4SRL3</accession>
<dbReference type="EMBL" id="WTYM01000021">
    <property type="protein sequence ID" value="MXO58048.1"/>
    <property type="molecule type" value="Genomic_DNA"/>
</dbReference>
<gene>
    <name evidence="3" type="ORF">GRI89_00620</name>
</gene>
<dbReference type="InterPro" id="IPR025303">
    <property type="entry name" value="PdaC"/>
</dbReference>
<dbReference type="Proteomes" id="UP000433652">
    <property type="component" value="Unassembled WGS sequence"/>
</dbReference>
<reference evidence="3 4" key="1">
    <citation type="submission" date="2019-12" db="EMBL/GenBank/DDBJ databases">
        <title>Genomic-based taxomic classification of the family Erythrobacteraceae.</title>
        <authorList>
            <person name="Xu L."/>
        </authorList>
    </citation>
    <scope>NUCLEOTIDE SEQUENCE [LARGE SCALE GENOMIC DNA]</scope>
    <source>
        <strain evidence="3 4">MCCC 1K01500</strain>
    </source>
</reference>
<keyword evidence="4" id="KW-1185">Reference proteome</keyword>
<organism evidence="3 4">
    <name type="scientific">Croceibacterium salegens</name>
    <dbReference type="NCBI Taxonomy" id="1737568"/>
    <lineage>
        <taxon>Bacteria</taxon>
        <taxon>Pseudomonadati</taxon>
        <taxon>Pseudomonadota</taxon>
        <taxon>Alphaproteobacteria</taxon>
        <taxon>Sphingomonadales</taxon>
        <taxon>Erythrobacteraceae</taxon>
        <taxon>Croceibacterium</taxon>
    </lineage>
</organism>
<feature type="chain" id="PRO_5026182002" evidence="1">
    <location>
        <begin position="20"/>
        <end position="277"/>
    </location>
</feature>
<proteinExistence type="predicted"/>
<name>A0A6I4SRL3_9SPHN</name>
<comment type="caution">
    <text evidence="3">The sequence shown here is derived from an EMBL/GenBank/DDBJ whole genome shotgun (WGS) entry which is preliminary data.</text>
</comment>
<evidence type="ECO:0000259" key="2">
    <source>
        <dbReference type="Pfam" id="PF13739"/>
    </source>
</evidence>